<comment type="subcellular location">
    <subcellularLocation>
        <location evidence="1">Mitochondrion inner membrane</location>
        <topology evidence="1">Multi-pass membrane protein</topology>
    </subcellularLocation>
</comment>
<dbReference type="InterPro" id="IPR018108">
    <property type="entry name" value="MCP_transmembrane"/>
</dbReference>
<name>A0ABX6EYU7_KLUMA</name>
<feature type="repeat" description="Solcar" evidence="9">
    <location>
        <begin position="208"/>
        <end position="308"/>
    </location>
</feature>
<dbReference type="InterPro" id="IPR023395">
    <property type="entry name" value="MCP_dom_sf"/>
</dbReference>
<evidence type="ECO:0000256" key="9">
    <source>
        <dbReference type="PROSITE-ProRule" id="PRU00282"/>
    </source>
</evidence>
<proteinExistence type="inferred from homology"/>
<evidence type="ECO:0000256" key="10">
    <source>
        <dbReference type="RuleBase" id="RU000488"/>
    </source>
</evidence>
<dbReference type="PANTHER" id="PTHR24089">
    <property type="entry name" value="SOLUTE CARRIER FAMILY 25"/>
    <property type="match status" value="1"/>
</dbReference>
<dbReference type="Gene3D" id="1.50.40.10">
    <property type="entry name" value="Mitochondrial carrier domain"/>
    <property type="match status" value="1"/>
</dbReference>
<keyword evidence="12" id="KW-1185">Reference proteome</keyword>
<dbReference type="Pfam" id="PF00153">
    <property type="entry name" value="Mito_carr"/>
    <property type="match status" value="3"/>
</dbReference>
<evidence type="ECO:0000256" key="1">
    <source>
        <dbReference type="ARBA" id="ARBA00004448"/>
    </source>
</evidence>
<evidence type="ECO:0000256" key="8">
    <source>
        <dbReference type="ARBA" id="ARBA00023136"/>
    </source>
</evidence>
<keyword evidence="6" id="KW-1133">Transmembrane helix</keyword>
<evidence type="ECO:0000256" key="6">
    <source>
        <dbReference type="ARBA" id="ARBA00022989"/>
    </source>
</evidence>
<evidence type="ECO:0000256" key="3">
    <source>
        <dbReference type="ARBA" id="ARBA00022692"/>
    </source>
</evidence>
<comment type="similarity">
    <text evidence="10">Belongs to the mitochondrial carrier (TC 2.A.29) family.</text>
</comment>
<keyword evidence="2 10" id="KW-0813">Transport</keyword>
<evidence type="ECO:0000256" key="4">
    <source>
        <dbReference type="ARBA" id="ARBA00022737"/>
    </source>
</evidence>
<gene>
    <name evidence="11" type="primary">TPC1</name>
    <name evidence="11" type="ORF">FIM1_3525</name>
</gene>
<evidence type="ECO:0000313" key="12">
    <source>
        <dbReference type="Proteomes" id="UP000422736"/>
    </source>
</evidence>
<evidence type="ECO:0000313" key="11">
    <source>
        <dbReference type="EMBL" id="QGN16801.1"/>
    </source>
</evidence>
<protein>
    <submittedName>
        <fullName evidence="11">Mitochondrial thiamine pyrophosphate carrier 1</fullName>
    </submittedName>
</protein>
<keyword evidence="7" id="KW-0496">Mitochondrion</keyword>
<reference evidence="11 12" key="1">
    <citation type="submission" date="2016-03" db="EMBL/GenBank/DDBJ databases">
        <title>How can Kluyveromyces marxianus grow so fast - potential evolutionary course in Saccharomyces Complex revealed by comparative genomics.</title>
        <authorList>
            <person name="Mo W."/>
            <person name="Lu W."/>
            <person name="Yang X."/>
            <person name="Qi J."/>
            <person name="Lv H."/>
        </authorList>
    </citation>
    <scope>NUCLEOTIDE SEQUENCE [LARGE SCALE GENOMIC DNA]</scope>
    <source>
        <strain evidence="11 12">FIM1</strain>
    </source>
</reference>
<dbReference type="EMBL" id="CP015058">
    <property type="protein sequence ID" value="QGN16801.1"/>
    <property type="molecule type" value="Genomic_DNA"/>
</dbReference>
<organism evidence="11 12">
    <name type="scientific">Kluyveromyces marxianus</name>
    <name type="common">Yeast</name>
    <name type="synonym">Candida kefyr</name>
    <dbReference type="NCBI Taxonomy" id="4911"/>
    <lineage>
        <taxon>Eukaryota</taxon>
        <taxon>Fungi</taxon>
        <taxon>Dikarya</taxon>
        <taxon>Ascomycota</taxon>
        <taxon>Saccharomycotina</taxon>
        <taxon>Saccharomycetes</taxon>
        <taxon>Saccharomycetales</taxon>
        <taxon>Saccharomycetaceae</taxon>
        <taxon>Kluyveromyces</taxon>
    </lineage>
</organism>
<keyword evidence="5" id="KW-0999">Mitochondrion inner membrane</keyword>
<keyword evidence="8 9" id="KW-0472">Membrane</keyword>
<keyword evidence="3 9" id="KW-0812">Transmembrane</keyword>
<feature type="repeat" description="Solcar" evidence="9">
    <location>
        <begin position="17"/>
        <end position="104"/>
    </location>
</feature>
<keyword evidence="4" id="KW-0677">Repeat</keyword>
<accession>A0ABX6EYU7</accession>
<dbReference type="InterPro" id="IPR002067">
    <property type="entry name" value="MCP"/>
</dbReference>
<feature type="repeat" description="Solcar" evidence="9">
    <location>
        <begin position="114"/>
        <end position="199"/>
    </location>
</feature>
<evidence type="ECO:0000256" key="7">
    <source>
        <dbReference type="ARBA" id="ARBA00023128"/>
    </source>
</evidence>
<dbReference type="PROSITE" id="PS50920">
    <property type="entry name" value="SOLCAR"/>
    <property type="match status" value="3"/>
</dbReference>
<dbReference type="SUPFAM" id="SSF103506">
    <property type="entry name" value="Mitochondrial carrier"/>
    <property type="match status" value="1"/>
</dbReference>
<sequence>MSNNSNGKDHLRKGQKVAWYDSMIAGSVSGVVARVATAPMDTVKIRYQLQPLHETKYQGLISTVRTIVKEEGVRALWKGNVPATAMYVIYGAVQFGSYTGFNNIVSKRWPDTLSQHVQSLVVGALAGVTSSGASYPLDLLRTRLVADRNITGTRLIEVCRETMQTEGLRGFFTGISTAMTTVTLSTATMFLTYESVNILCEKHESQPWSQPLRASSGMIAGLVSKTIVFPIDTLRRRMQIMNSKRTSSFTELPQVYENYRYKSSISIVLDILKREGPVALYKGLTVGLLKSVPTTAISLFVYEKCMVLLEEVSTA</sequence>
<dbReference type="Proteomes" id="UP000422736">
    <property type="component" value="Chromosome 5"/>
</dbReference>
<evidence type="ECO:0000256" key="2">
    <source>
        <dbReference type="ARBA" id="ARBA00022448"/>
    </source>
</evidence>
<evidence type="ECO:0000256" key="5">
    <source>
        <dbReference type="ARBA" id="ARBA00022792"/>
    </source>
</evidence>
<dbReference type="PRINTS" id="PR00926">
    <property type="entry name" value="MITOCARRIER"/>
</dbReference>